<dbReference type="InterPro" id="IPR001314">
    <property type="entry name" value="Peptidase_S1A"/>
</dbReference>
<organism evidence="5 6">
    <name type="scientific">Cyprinus carpio</name>
    <name type="common">Common carp</name>
    <dbReference type="NCBI Taxonomy" id="7962"/>
    <lineage>
        <taxon>Eukaryota</taxon>
        <taxon>Metazoa</taxon>
        <taxon>Chordata</taxon>
        <taxon>Craniata</taxon>
        <taxon>Vertebrata</taxon>
        <taxon>Euteleostomi</taxon>
        <taxon>Actinopterygii</taxon>
        <taxon>Neopterygii</taxon>
        <taxon>Teleostei</taxon>
        <taxon>Ostariophysi</taxon>
        <taxon>Cypriniformes</taxon>
        <taxon>Cyprinidae</taxon>
        <taxon>Cyprininae</taxon>
        <taxon>Cyprinus</taxon>
    </lineage>
</organism>
<keyword evidence="2" id="KW-0378">Hydrolase</keyword>
<keyword evidence="3" id="KW-0472">Membrane</keyword>
<dbReference type="Ensembl" id="ENSCCRT00010063898.1">
    <property type="protein sequence ID" value="ENSCCRP00010058308.1"/>
    <property type="gene ID" value="ENSCCRG00010024667.1"/>
</dbReference>
<accession>A0A8C1L8Y5</accession>
<reference evidence="5" key="2">
    <citation type="submission" date="2025-09" db="UniProtKB">
        <authorList>
            <consortium name="Ensembl"/>
        </authorList>
    </citation>
    <scope>IDENTIFICATION</scope>
</reference>
<dbReference type="Gene3D" id="2.40.10.10">
    <property type="entry name" value="Trypsin-like serine proteases"/>
    <property type="match status" value="1"/>
</dbReference>
<dbReference type="PANTHER" id="PTHR24253:SF171">
    <property type="entry name" value="SERINE PROTEASE 56-LIKE"/>
    <property type="match status" value="1"/>
</dbReference>
<name>A0A8C1L8Y5_CYPCA</name>
<sequence length="382" mass="41967">MGRWVFRVDNSSENNGFCSKINPQASLDDVSSALMCGRTPVTTSSRIVGGQNASAGRWPWQASLLRLSRHICGGSLINKEWVLSAAHCVHGYPTIDFTVVLGRDTQEGFNPNEVFRYVRLIIKHPKYNFTNDNDIALLKLRSPVTFTDYISPVCLAAHNSVFNSGTDSWITGWGNISEGVSLPSPKVLQEVEVPVIGNRQCNCLYGVGNITDNMICAGLLEGGKDSCQGDSGGPMVSRQSSVWVQSGIVSFGTGCGQPETPRVFVRVSRYQEWIRSFVCSDPPGFVQFTSAGADPDYSYSCPGLPPPPPTPSSSTNESTVLSYVTSPPKKYWLLCFLLLLPILALIFYVMKHRLGSCIQRCIHLIRSDNNDIYSDTKVLYSK</sequence>
<evidence type="ECO:0000256" key="1">
    <source>
        <dbReference type="ARBA" id="ARBA00023157"/>
    </source>
</evidence>
<dbReference type="GO" id="GO:0006508">
    <property type="term" value="P:proteolysis"/>
    <property type="evidence" value="ECO:0007669"/>
    <property type="project" value="UniProtKB-KW"/>
</dbReference>
<dbReference type="InterPro" id="IPR001254">
    <property type="entry name" value="Trypsin_dom"/>
</dbReference>
<keyword evidence="6" id="KW-1185">Reference proteome</keyword>
<keyword evidence="3" id="KW-1133">Transmembrane helix</keyword>
<feature type="transmembrane region" description="Helical" evidence="3">
    <location>
        <begin position="331"/>
        <end position="350"/>
    </location>
</feature>
<dbReference type="FunFam" id="2.40.10.10:FF:000057">
    <property type="entry name" value="Zgc:100868"/>
    <property type="match status" value="1"/>
</dbReference>
<dbReference type="InterPro" id="IPR018114">
    <property type="entry name" value="TRYPSIN_HIS"/>
</dbReference>
<dbReference type="AlphaFoldDB" id="A0A8C1L8Y5"/>
<evidence type="ECO:0000256" key="2">
    <source>
        <dbReference type="RuleBase" id="RU363034"/>
    </source>
</evidence>
<dbReference type="Proteomes" id="UP000694427">
    <property type="component" value="Unplaced"/>
</dbReference>
<dbReference type="InterPro" id="IPR033116">
    <property type="entry name" value="TRYPSIN_SER"/>
</dbReference>
<dbReference type="InterPro" id="IPR043504">
    <property type="entry name" value="Peptidase_S1_PA_chymotrypsin"/>
</dbReference>
<dbReference type="GO" id="GO:0004252">
    <property type="term" value="F:serine-type endopeptidase activity"/>
    <property type="evidence" value="ECO:0007669"/>
    <property type="project" value="InterPro"/>
</dbReference>
<evidence type="ECO:0000256" key="3">
    <source>
        <dbReference type="SAM" id="Phobius"/>
    </source>
</evidence>
<dbReference type="PROSITE" id="PS00134">
    <property type="entry name" value="TRYPSIN_HIS"/>
    <property type="match status" value="1"/>
</dbReference>
<dbReference type="PROSITE" id="PS50240">
    <property type="entry name" value="TRYPSIN_DOM"/>
    <property type="match status" value="1"/>
</dbReference>
<proteinExistence type="predicted"/>
<feature type="domain" description="Peptidase S1" evidence="4">
    <location>
        <begin position="47"/>
        <end position="279"/>
    </location>
</feature>
<dbReference type="PANTHER" id="PTHR24253">
    <property type="entry name" value="TRANSMEMBRANE PROTEASE SERINE"/>
    <property type="match status" value="1"/>
</dbReference>
<reference evidence="5" key="1">
    <citation type="submission" date="2025-08" db="UniProtKB">
        <authorList>
            <consortium name="Ensembl"/>
        </authorList>
    </citation>
    <scope>IDENTIFICATION</scope>
</reference>
<dbReference type="CDD" id="cd00190">
    <property type="entry name" value="Tryp_SPc"/>
    <property type="match status" value="1"/>
</dbReference>
<evidence type="ECO:0000313" key="5">
    <source>
        <dbReference type="Ensembl" id="ENSCCRP00010058308.1"/>
    </source>
</evidence>
<dbReference type="PROSITE" id="PS00135">
    <property type="entry name" value="TRYPSIN_SER"/>
    <property type="match status" value="1"/>
</dbReference>
<evidence type="ECO:0000313" key="6">
    <source>
        <dbReference type="Proteomes" id="UP000694427"/>
    </source>
</evidence>
<keyword evidence="2" id="KW-0720">Serine protease</keyword>
<evidence type="ECO:0000259" key="4">
    <source>
        <dbReference type="PROSITE" id="PS50240"/>
    </source>
</evidence>
<dbReference type="Pfam" id="PF00089">
    <property type="entry name" value="Trypsin"/>
    <property type="match status" value="1"/>
</dbReference>
<keyword evidence="1" id="KW-1015">Disulfide bond</keyword>
<dbReference type="PRINTS" id="PR00722">
    <property type="entry name" value="CHYMOTRYPSIN"/>
</dbReference>
<dbReference type="InterPro" id="IPR009003">
    <property type="entry name" value="Peptidase_S1_PA"/>
</dbReference>
<keyword evidence="3" id="KW-0812">Transmembrane</keyword>
<protein>
    <recommendedName>
        <fullName evidence="4">Peptidase S1 domain-containing protein</fullName>
    </recommendedName>
</protein>
<dbReference type="SUPFAM" id="SSF50494">
    <property type="entry name" value="Trypsin-like serine proteases"/>
    <property type="match status" value="1"/>
</dbReference>
<dbReference type="SMART" id="SM00020">
    <property type="entry name" value="Tryp_SPc"/>
    <property type="match status" value="1"/>
</dbReference>
<keyword evidence="2" id="KW-0645">Protease</keyword>